<evidence type="ECO:0000256" key="10">
    <source>
        <dbReference type="ARBA" id="ARBA00023136"/>
    </source>
</evidence>
<evidence type="ECO:0000256" key="5">
    <source>
        <dbReference type="ARBA" id="ARBA00022692"/>
    </source>
</evidence>
<name>A0A9X3I4G3_9ACTN</name>
<keyword evidence="4" id="KW-0633">Potassium transport</keyword>
<evidence type="ECO:0000256" key="11">
    <source>
        <dbReference type="ARBA" id="ARBA00023303"/>
    </source>
</evidence>
<dbReference type="PANTHER" id="PTHR31462">
    <property type="entry name" value="ENDOSOMAL/LYSOSOMAL POTASSIUM CHANNEL TMEM175"/>
    <property type="match status" value="1"/>
</dbReference>
<evidence type="ECO:0000256" key="13">
    <source>
        <dbReference type="SAM" id="Phobius"/>
    </source>
</evidence>
<sequence>MSEYQSRRTEEGFRRLIAFSDAVVAIALTLLVLPLADIPDEIADETSVGTVLSDHLSDIVSFAVSFIVIWVLWRNHHRMMENFRAYDKVLFELHFVWLLTIVILPFVTAMMDNRHVDRANAAYIGVLAVSIMSLVAMTAWGRRHRELLIAGEDTEDWLAHRSGVGTLLLLMVALIIAIVVPDADVWPLLLLLLSGPLENLLRRFR</sequence>
<keyword evidence="9" id="KW-0406">Ion transport</keyword>
<evidence type="ECO:0000256" key="9">
    <source>
        <dbReference type="ARBA" id="ARBA00023065"/>
    </source>
</evidence>
<evidence type="ECO:0000313" key="15">
    <source>
        <dbReference type="Proteomes" id="UP001143347"/>
    </source>
</evidence>
<dbReference type="GO" id="GO:0015252">
    <property type="term" value="F:proton channel activity"/>
    <property type="evidence" value="ECO:0007669"/>
    <property type="project" value="InterPro"/>
</dbReference>
<keyword evidence="11" id="KW-0407">Ion channel</keyword>
<reference evidence="14" key="1">
    <citation type="submission" date="2022-10" db="EMBL/GenBank/DDBJ databases">
        <title>WGS of marine actinomycetes from Thailand.</title>
        <authorList>
            <person name="Thawai C."/>
        </authorList>
    </citation>
    <scope>NUCLEOTIDE SEQUENCE</scope>
    <source>
        <strain evidence="14">SW21</strain>
    </source>
</reference>
<keyword evidence="3" id="KW-0813">Transport</keyword>
<keyword evidence="10 13" id="KW-0472">Membrane</keyword>
<keyword evidence="15" id="KW-1185">Reference proteome</keyword>
<keyword evidence="7" id="KW-0630">Potassium</keyword>
<evidence type="ECO:0000313" key="14">
    <source>
        <dbReference type="EMBL" id="MCX2963434.1"/>
    </source>
</evidence>
<keyword evidence="5 13" id="KW-0812">Transmembrane</keyword>
<feature type="transmembrane region" description="Helical" evidence="13">
    <location>
        <begin position="16"/>
        <end position="36"/>
    </location>
</feature>
<dbReference type="Pfam" id="PF06736">
    <property type="entry name" value="TMEM175"/>
    <property type="match status" value="1"/>
</dbReference>
<gene>
    <name evidence="14" type="ORF">OSB52_04935</name>
</gene>
<dbReference type="Proteomes" id="UP001143347">
    <property type="component" value="Unassembled WGS sequence"/>
</dbReference>
<comment type="catalytic activity">
    <reaction evidence="12">
        <text>K(+)(in) = K(+)(out)</text>
        <dbReference type="Rhea" id="RHEA:29463"/>
        <dbReference type="ChEBI" id="CHEBI:29103"/>
    </reaction>
</comment>
<keyword evidence="8 13" id="KW-1133">Transmembrane helix</keyword>
<dbReference type="PANTHER" id="PTHR31462:SF5">
    <property type="entry name" value="ENDOSOMAL_LYSOSOMAL PROTON CHANNEL TMEM175"/>
    <property type="match status" value="1"/>
</dbReference>
<evidence type="ECO:0000256" key="2">
    <source>
        <dbReference type="ARBA" id="ARBA00006920"/>
    </source>
</evidence>
<evidence type="ECO:0000256" key="12">
    <source>
        <dbReference type="ARBA" id="ARBA00034430"/>
    </source>
</evidence>
<dbReference type="RefSeq" id="WP_266060478.1">
    <property type="nucleotide sequence ID" value="NZ_JAPKFM010000003.1"/>
</dbReference>
<comment type="caution">
    <text evidence="14">The sequence shown here is derived from an EMBL/GenBank/DDBJ whole genome shotgun (WGS) entry which is preliminary data.</text>
</comment>
<protein>
    <submittedName>
        <fullName evidence="14">TMEM175 family protein</fullName>
    </submittedName>
</protein>
<evidence type="ECO:0000256" key="6">
    <source>
        <dbReference type="ARBA" id="ARBA00022826"/>
    </source>
</evidence>
<feature type="transmembrane region" description="Helical" evidence="13">
    <location>
        <begin position="121"/>
        <end position="141"/>
    </location>
</feature>
<proteinExistence type="inferred from homology"/>
<dbReference type="AlphaFoldDB" id="A0A9X3I4G3"/>
<feature type="transmembrane region" description="Helical" evidence="13">
    <location>
        <begin position="56"/>
        <end position="73"/>
    </location>
</feature>
<evidence type="ECO:0000256" key="7">
    <source>
        <dbReference type="ARBA" id="ARBA00022958"/>
    </source>
</evidence>
<feature type="transmembrane region" description="Helical" evidence="13">
    <location>
        <begin position="162"/>
        <end position="179"/>
    </location>
</feature>
<accession>A0A9X3I4G3</accession>
<keyword evidence="6" id="KW-0631">Potassium channel</keyword>
<evidence type="ECO:0000256" key="4">
    <source>
        <dbReference type="ARBA" id="ARBA00022538"/>
    </source>
</evidence>
<dbReference type="GO" id="GO:0016020">
    <property type="term" value="C:membrane"/>
    <property type="evidence" value="ECO:0007669"/>
    <property type="project" value="UniProtKB-SubCell"/>
</dbReference>
<feature type="transmembrane region" description="Helical" evidence="13">
    <location>
        <begin position="89"/>
        <end position="109"/>
    </location>
</feature>
<evidence type="ECO:0000256" key="3">
    <source>
        <dbReference type="ARBA" id="ARBA00022448"/>
    </source>
</evidence>
<comment type="similarity">
    <text evidence="2">Belongs to the TMEM175 family.</text>
</comment>
<dbReference type="EMBL" id="JAPKFM010000003">
    <property type="protein sequence ID" value="MCX2963434.1"/>
    <property type="molecule type" value="Genomic_DNA"/>
</dbReference>
<dbReference type="GO" id="GO:0005267">
    <property type="term" value="F:potassium channel activity"/>
    <property type="evidence" value="ECO:0007669"/>
    <property type="project" value="UniProtKB-KW"/>
</dbReference>
<evidence type="ECO:0000256" key="1">
    <source>
        <dbReference type="ARBA" id="ARBA00004141"/>
    </source>
</evidence>
<comment type="subcellular location">
    <subcellularLocation>
        <location evidence="1">Membrane</location>
        <topology evidence="1">Multi-pass membrane protein</topology>
    </subcellularLocation>
</comment>
<organism evidence="14 15">
    <name type="scientific">Gordonia aquimaris</name>
    <dbReference type="NCBI Taxonomy" id="2984863"/>
    <lineage>
        <taxon>Bacteria</taxon>
        <taxon>Bacillati</taxon>
        <taxon>Actinomycetota</taxon>
        <taxon>Actinomycetes</taxon>
        <taxon>Mycobacteriales</taxon>
        <taxon>Gordoniaceae</taxon>
        <taxon>Gordonia</taxon>
    </lineage>
</organism>
<dbReference type="InterPro" id="IPR010617">
    <property type="entry name" value="TMEM175-like"/>
</dbReference>
<evidence type="ECO:0000256" key="8">
    <source>
        <dbReference type="ARBA" id="ARBA00022989"/>
    </source>
</evidence>